<dbReference type="AlphaFoldDB" id="A0A9W6VRQ4"/>
<name>A0A9W6VRQ4_9ACTN</name>
<gene>
    <name evidence="2" type="ORF">Airi01_061520</name>
</gene>
<evidence type="ECO:0000313" key="2">
    <source>
        <dbReference type="EMBL" id="GLY77885.1"/>
    </source>
</evidence>
<accession>A0A9W6VRQ4</accession>
<evidence type="ECO:0000313" key="3">
    <source>
        <dbReference type="Proteomes" id="UP001165135"/>
    </source>
</evidence>
<dbReference type="Proteomes" id="UP001165135">
    <property type="component" value="Unassembled WGS sequence"/>
</dbReference>
<organism evidence="2 3">
    <name type="scientific">Actinoallomurus iriomotensis</name>
    <dbReference type="NCBI Taxonomy" id="478107"/>
    <lineage>
        <taxon>Bacteria</taxon>
        <taxon>Bacillati</taxon>
        <taxon>Actinomycetota</taxon>
        <taxon>Actinomycetes</taxon>
        <taxon>Streptosporangiales</taxon>
        <taxon>Thermomonosporaceae</taxon>
        <taxon>Actinoallomurus</taxon>
    </lineage>
</organism>
<protein>
    <submittedName>
        <fullName evidence="2">Uncharacterized protein</fullName>
    </submittedName>
</protein>
<feature type="compositionally biased region" description="Pro residues" evidence="1">
    <location>
        <begin position="48"/>
        <end position="64"/>
    </location>
</feature>
<comment type="caution">
    <text evidence="2">The sequence shown here is derived from an EMBL/GenBank/DDBJ whole genome shotgun (WGS) entry which is preliminary data.</text>
</comment>
<evidence type="ECO:0000256" key="1">
    <source>
        <dbReference type="SAM" id="MobiDB-lite"/>
    </source>
</evidence>
<dbReference type="EMBL" id="BSTJ01000008">
    <property type="protein sequence ID" value="GLY77885.1"/>
    <property type="molecule type" value="Genomic_DNA"/>
</dbReference>
<feature type="region of interest" description="Disordered" evidence="1">
    <location>
        <begin position="27"/>
        <end position="79"/>
    </location>
</feature>
<feature type="region of interest" description="Disordered" evidence="1">
    <location>
        <begin position="1"/>
        <end position="20"/>
    </location>
</feature>
<sequence length="144" mass="15398">MTTADGRPPTDAPWRRHADGSWRIEVTGGYRTGNDRFAGVGPCATPTTDPPVPDPDVLPLPTPTTPTIGDEAPTAVDPPWLTGEESAVVAIEHHCRGRLVHRATGLGGGHLGPPAMTGRQIRESWPSISGRCLRRCRHSGRSSR</sequence>
<dbReference type="RefSeq" id="WP_285628046.1">
    <property type="nucleotide sequence ID" value="NZ_BSTJ01000008.1"/>
</dbReference>
<proteinExistence type="predicted"/>
<reference evidence="2" key="1">
    <citation type="submission" date="2023-03" db="EMBL/GenBank/DDBJ databases">
        <title>Actinoallomurus iriomotensis NBRC 103681.</title>
        <authorList>
            <person name="Ichikawa N."/>
            <person name="Sato H."/>
            <person name="Tonouchi N."/>
        </authorList>
    </citation>
    <scope>NUCLEOTIDE SEQUENCE</scope>
    <source>
        <strain evidence="2">NBRC 103681</strain>
    </source>
</reference>